<evidence type="ECO:0000256" key="4">
    <source>
        <dbReference type="ARBA" id="ARBA00022679"/>
    </source>
</evidence>
<comment type="caution">
    <text evidence="11">The sequence shown here is derived from an EMBL/GenBank/DDBJ whole genome shotgun (WGS) entry which is preliminary data.</text>
</comment>
<evidence type="ECO:0000256" key="8">
    <source>
        <dbReference type="ARBA" id="ARBA00023012"/>
    </source>
</evidence>
<feature type="transmembrane region" description="Helical" evidence="9">
    <location>
        <begin position="12"/>
        <end position="43"/>
    </location>
</feature>
<name>A0ABW7Z6K2_9ACTN</name>
<keyword evidence="12" id="KW-1185">Reference proteome</keyword>
<evidence type="ECO:0000256" key="7">
    <source>
        <dbReference type="ARBA" id="ARBA00022840"/>
    </source>
</evidence>
<dbReference type="InterPro" id="IPR003594">
    <property type="entry name" value="HATPase_dom"/>
</dbReference>
<keyword evidence="9" id="KW-1133">Transmembrane helix</keyword>
<dbReference type="InterPro" id="IPR050482">
    <property type="entry name" value="Sensor_HK_TwoCompSys"/>
</dbReference>
<dbReference type="CDD" id="cd16917">
    <property type="entry name" value="HATPase_UhpB-NarQ-NarX-like"/>
    <property type="match status" value="1"/>
</dbReference>
<sequence>MPDRWWPVALYWSVIVVAFALVWSRVLNPALLLGPMAAAYLVARYGPRRHLWAAWVPAVPFTAGWVANGGPWWDAVMIVAGFGGCLLLGVTLQTRRAYLGALEERARWLERDREQQSLIIAAAERGRIAREVHDVLAHNLAVMVALADGAKAAAAVPERSADLIAKVSVTGREALAEVRRLVGVLRDGEAAGLELDTLAEQVRAAGLPVTLIRDGAVPGQLDLVVYRLVQEALTNTLKHAGAGATATVRVRRSLAGVEVEIVDDGRGGRRGAGGHGLAGMRERAASFGGEVEAGPLPGGGWRVRALLPVPS</sequence>
<keyword evidence="3" id="KW-0597">Phosphoprotein</keyword>
<protein>
    <recommendedName>
        <fullName evidence="2">histidine kinase</fullName>
        <ecNumber evidence="2">2.7.13.3</ecNumber>
    </recommendedName>
</protein>
<keyword evidence="8" id="KW-0902">Two-component regulatory system</keyword>
<accession>A0ABW7Z6K2</accession>
<dbReference type="Proteomes" id="UP001612741">
    <property type="component" value="Unassembled WGS sequence"/>
</dbReference>
<keyword evidence="9" id="KW-0812">Transmembrane</keyword>
<feature type="transmembrane region" description="Helical" evidence="9">
    <location>
        <begin position="73"/>
        <end position="92"/>
    </location>
</feature>
<evidence type="ECO:0000259" key="10">
    <source>
        <dbReference type="SMART" id="SM00387"/>
    </source>
</evidence>
<evidence type="ECO:0000256" key="5">
    <source>
        <dbReference type="ARBA" id="ARBA00022741"/>
    </source>
</evidence>
<dbReference type="InterPro" id="IPR036890">
    <property type="entry name" value="HATPase_C_sf"/>
</dbReference>
<dbReference type="Gene3D" id="1.20.5.1930">
    <property type="match status" value="1"/>
</dbReference>
<dbReference type="EC" id="2.7.13.3" evidence="2"/>
<dbReference type="PANTHER" id="PTHR24421:SF10">
    <property type="entry name" value="NITRATE_NITRITE SENSOR PROTEIN NARQ"/>
    <property type="match status" value="1"/>
</dbReference>
<evidence type="ECO:0000256" key="9">
    <source>
        <dbReference type="SAM" id="Phobius"/>
    </source>
</evidence>
<evidence type="ECO:0000256" key="3">
    <source>
        <dbReference type="ARBA" id="ARBA00022553"/>
    </source>
</evidence>
<keyword evidence="4" id="KW-0808">Transferase</keyword>
<reference evidence="11 12" key="1">
    <citation type="submission" date="2024-10" db="EMBL/GenBank/DDBJ databases">
        <title>The Natural Products Discovery Center: Release of the First 8490 Sequenced Strains for Exploring Actinobacteria Biosynthetic Diversity.</title>
        <authorList>
            <person name="Kalkreuter E."/>
            <person name="Kautsar S.A."/>
            <person name="Yang D."/>
            <person name="Bader C.D."/>
            <person name="Teijaro C.N."/>
            <person name="Fluegel L."/>
            <person name="Davis C.M."/>
            <person name="Simpson J.R."/>
            <person name="Lauterbach L."/>
            <person name="Steele A.D."/>
            <person name="Gui C."/>
            <person name="Meng S."/>
            <person name="Li G."/>
            <person name="Viehrig K."/>
            <person name="Ye F."/>
            <person name="Su P."/>
            <person name="Kiefer A.F."/>
            <person name="Nichols A."/>
            <person name="Cepeda A.J."/>
            <person name="Yan W."/>
            <person name="Fan B."/>
            <person name="Jiang Y."/>
            <person name="Adhikari A."/>
            <person name="Zheng C.-J."/>
            <person name="Schuster L."/>
            <person name="Cowan T.M."/>
            <person name="Smanski M.J."/>
            <person name="Chevrette M.G."/>
            <person name="De Carvalho L.P.S."/>
            <person name="Shen B."/>
        </authorList>
    </citation>
    <scope>NUCLEOTIDE SEQUENCE [LARGE SCALE GENOMIC DNA]</scope>
    <source>
        <strain evidence="11 12">NPDC050545</strain>
    </source>
</reference>
<dbReference type="SMART" id="SM00387">
    <property type="entry name" value="HATPase_c"/>
    <property type="match status" value="1"/>
</dbReference>
<evidence type="ECO:0000256" key="2">
    <source>
        <dbReference type="ARBA" id="ARBA00012438"/>
    </source>
</evidence>
<keyword evidence="9" id="KW-0472">Membrane</keyword>
<dbReference type="RefSeq" id="WP_397089583.1">
    <property type="nucleotide sequence ID" value="NZ_JBITGY010000013.1"/>
</dbReference>
<dbReference type="GO" id="GO:0016301">
    <property type="term" value="F:kinase activity"/>
    <property type="evidence" value="ECO:0007669"/>
    <property type="project" value="UniProtKB-KW"/>
</dbReference>
<keyword evidence="7" id="KW-0067">ATP-binding</keyword>
<evidence type="ECO:0000313" key="11">
    <source>
        <dbReference type="EMBL" id="MFI6503815.1"/>
    </source>
</evidence>
<keyword evidence="5" id="KW-0547">Nucleotide-binding</keyword>
<dbReference type="Gene3D" id="3.30.565.10">
    <property type="entry name" value="Histidine kinase-like ATPase, C-terminal domain"/>
    <property type="match status" value="1"/>
</dbReference>
<proteinExistence type="predicted"/>
<dbReference type="SUPFAM" id="SSF55874">
    <property type="entry name" value="ATPase domain of HSP90 chaperone/DNA topoisomerase II/histidine kinase"/>
    <property type="match status" value="1"/>
</dbReference>
<keyword evidence="6 11" id="KW-0418">Kinase</keyword>
<dbReference type="Pfam" id="PF07730">
    <property type="entry name" value="HisKA_3"/>
    <property type="match status" value="1"/>
</dbReference>
<dbReference type="Pfam" id="PF02518">
    <property type="entry name" value="HATPase_c"/>
    <property type="match status" value="1"/>
</dbReference>
<gene>
    <name evidence="11" type="ORF">ACIBG2_40965</name>
</gene>
<evidence type="ECO:0000256" key="6">
    <source>
        <dbReference type="ARBA" id="ARBA00022777"/>
    </source>
</evidence>
<feature type="domain" description="Histidine kinase/HSP90-like ATPase" evidence="10">
    <location>
        <begin position="220"/>
        <end position="311"/>
    </location>
</feature>
<dbReference type="InterPro" id="IPR011712">
    <property type="entry name" value="Sig_transdc_His_kin_sub3_dim/P"/>
</dbReference>
<organism evidence="11 12">
    <name type="scientific">Nonomuraea typhae</name>
    <dbReference type="NCBI Taxonomy" id="2603600"/>
    <lineage>
        <taxon>Bacteria</taxon>
        <taxon>Bacillati</taxon>
        <taxon>Actinomycetota</taxon>
        <taxon>Actinomycetes</taxon>
        <taxon>Streptosporangiales</taxon>
        <taxon>Streptosporangiaceae</taxon>
        <taxon>Nonomuraea</taxon>
    </lineage>
</organism>
<comment type="catalytic activity">
    <reaction evidence="1">
        <text>ATP + protein L-histidine = ADP + protein N-phospho-L-histidine.</text>
        <dbReference type="EC" id="2.7.13.3"/>
    </reaction>
</comment>
<evidence type="ECO:0000256" key="1">
    <source>
        <dbReference type="ARBA" id="ARBA00000085"/>
    </source>
</evidence>
<dbReference type="PANTHER" id="PTHR24421">
    <property type="entry name" value="NITRATE/NITRITE SENSOR PROTEIN NARX-RELATED"/>
    <property type="match status" value="1"/>
</dbReference>
<evidence type="ECO:0000313" key="12">
    <source>
        <dbReference type="Proteomes" id="UP001612741"/>
    </source>
</evidence>
<dbReference type="EMBL" id="JBITGY010000013">
    <property type="protein sequence ID" value="MFI6503815.1"/>
    <property type="molecule type" value="Genomic_DNA"/>
</dbReference>